<evidence type="ECO:0000313" key="3">
    <source>
        <dbReference type="EMBL" id="MCZ8516922.1"/>
    </source>
</evidence>
<accession>A0ABT4QJG1</accession>
<evidence type="ECO:0000313" key="4">
    <source>
        <dbReference type="Proteomes" id="UP001527882"/>
    </source>
</evidence>
<dbReference type="RefSeq" id="WP_269885457.1">
    <property type="nucleotide sequence ID" value="NZ_JAQAGZ010000029.1"/>
</dbReference>
<dbReference type="PROSITE" id="PS51819">
    <property type="entry name" value="VOC"/>
    <property type="match status" value="1"/>
</dbReference>
<dbReference type="Gene3D" id="3.10.180.10">
    <property type="entry name" value="2,3-Dihydroxybiphenyl 1,2-Dioxygenase, domain 1"/>
    <property type="match status" value="1"/>
</dbReference>
<dbReference type="Pfam" id="PF00903">
    <property type="entry name" value="Glyoxalase"/>
    <property type="match status" value="1"/>
</dbReference>
<keyword evidence="1" id="KW-0479">Metal-binding</keyword>
<comment type="caution">
    <text evidence="3">The sequence shown here is derived from an EMBL/GenBank/DDBJ whole genome shotgun (WGS) entry which is preliminary data.</text>
</comment>
<dbReference type="InterPro" id="IPR004360">
    <property type="entry name" value="Glyas_Fos-R_dOase_dom"/>
</dbReference>
<name>A0ABT4QJG1_9BACL</name>
<dbReference type="PANTHER" id="PTHR43048">
    <property type="entry name" value="METHYLMALONYL-COA EPIMERASE"/>
    <property type="match status" value="1"/>
</dbReference>
<organism evidence="3 4">
    <name type="scientific">Paenibacillus gyeongsangnamensis</name>
    <dbReference type="NCBI Taxonomy" id="3388067"/>
    <lineage>
        <taxon>Bacteria</taxon>
        <taxon>Bacillati</taxon>
        <taxon>Bacillota</taxon>
        <taxon>Bacilli</taxon>
        <taxon>Bacillales</taxon>
        <taxon>Paenibacillaceae</taxon>
        <taxon>Paenibacillus</taxon>
    </lineage>
</organism>
<protein>
    <submittedName>
        <fullName evidence="3">VOC family protein</fullName>
    </submittedName>
</protein>
<evidence type="ECO:0000259" key="2">
    <source>
        <dbReference type="PROSITE" id="PS51819"/>
    </source>
</evidence>
<dbReference type="Proteomes" id="UP001527882">
    <property type="component" value="Unassembled WGS sequence"/>
</dbReference>
<dbReference type="InterPro" id="IPR051785">
    <property type="entry name" value="MMCE/EMCE_epimerase"/>
</dbReference>
<sequence>MMQTSFGHLAIRVRDIEAAVQYYADNFGFTELFRMTDDNGNVGLVAIQIKDRQFLELIGNGTERLPANGSTAGFIHVCFETDDVDSLYKNLKEKGVYTDGEPRLGKSGSKFFFTRDLDGNSLEFVQILPGSLQDQAFQKFVK</sequence>
<proteinExistence type="predicted"/>
<dbReference type="PANTHER" id="PTHR43048:SF3">
    <property type="entry name" value="METHYLMALONYL-COA EPIMERASE, MITOCHONDRIAL"/>
    <property type="match status" value="1"/>
</dbReference>
<reference evidence="3 4" key="1">
    <citation type="submission" date="2022-12" db="EMBL/GenBank/DDBJ databases">
        <title>Draft genome sequence of Paenibacillus sp. dW9.</title>
        <authorList>
            <person name="Choi E.-W."/>
            <person name="Kim D.-U."/>
        </authorList>
    </citation>
    <scope>NUCLEOTIDE SEQUENCE [LARGE SCALE GENOMIC DNA]</scope>
    <source>
        <strain evidence="4">dW9</strain>
    </source>
</reference>
<keyword evidence="4" id="KW-1185">Reference proteome</keyword>
<dbReference type="EMBL" id="JAQAGZ010000029">
    <property type="protein sequence ID" value="MCZ8516922.1"/>
    <property type="molecule type" value="Genomic_DNA"/>
</dbReference>
<dbReference type="SUPFAM" id="SSF54593">
    <property type="entry name" value="Glyoxalase/Bleomycin resistance protein/Dihydroxybiphenyl dioxygenase"/>
    <property type="match status" value="1"/>
</dbReference>
<dbReference type="InterPro" id="IPR029068">
    <property type="entry name" value="Glyas_Bleomycin-R_OHBP_Dase"/>
</dbReference>
<evidence type="ECO:0000256" key="1">
    <source>
        <dbReference type="ARBA" id="ARBA00022723"/>
    </source>
</evidence>
<dbReference type="InterPro" id="IPR037523">
    <property type="entry name" value="VOC_core"/>
</dbReference>
<gene>
    <name evidence="3" type="ORF">O9H85_32115</name>
</gene>
<feature type="domain" description="VOC" evidence="2">
    <location>
        <begin position="5"/>
        <end position="127"/>
    </location>
</feature>